<dbReference type="Pfam" id="PF08530">
    <property type="entry name" value="PepX_C"/>
    <property type="match status" value="1"/>
</dbReference>
<evidence type="ECO:0000259" key="2">
    <source>
        <dbReference type="SMART" id="SM00939"/>
    </source>
</evidence>
<name>A0A9E7R452_9EURY</name>
<dbReference type="InterPro" id="IPR029058">
    <property type="entry name" value="AB_hydrolase_fold"/>
</dbReference>
<dbReference type="Gene3D" id="3.40.50.1820">
    <property type="entry name" value="alpha/beta hydrolase"/>
    <property type="match status" value="2"/>
</dbReference>
<evidence type="ECO:0000313" key="4">
    <source>
        <dbReference type="Proteomes" id="UP001057580"/>
    </source>
</evidence>
<dbReference type="GO" id="GO:0016788">
    <property type="term" value="F:hydrolase activity, acting on ester bonds"/>
    <property type="evidence" value="ECO:0007669"/>
    <property type="project" value="UniProtKB-ARBA"/>
</dbReference>
<protein>
    <submittedName>
        <fullName evidence="3">Alpha/beta hydrolase</fullName>
    </submittedName>
</protein>
<dbReference type="InterPro" id="IPR019546">
    <property type="entry name" value="TAT_signal_bac_arc"/>
</dbReference>
<dbReference type="EMBL" id="CP104003">
    <property type="protein sequence ID" value="UWM54894.1"/>
    <property type="molecule type" value="Genomic_DNA"/>
</dbReference>
<dbReference type="PROSITE" id="PS51318">
    <property type="entry name" value="TAT"/>
    <property type="match status" value="1"/>
</dbReference>
<organism evidence="3 4">
    <name type="scientific">Salinirubellus salinus</name>
    <dbReference type="NCBI Taxonomy" id="1364945"/>
    <lineage>
        <taxon>Archaea</taxon>
        <taxon>Methanobacteriati</taxon>
        <taxon>Methanobacteriota</taxon>
        <taxon>Stenosarchaea group</taxon>
        <taxon>Halobacteria</taxon>
        <taxon>Halobacteriales</taxon>
        <taxon>Natronomonadaceae</taxon>
        <taxon>Salinirubellus</taxon>
    </lineage>
</organism>
<dbReference type="Gene3D" id="2.60.120.260">
    <property type="entry name" value="Galactose-binding domain-like"/>
    <property type="match status" value="1"/>
</dbReference>
<accession>A0A9E7R452</accession>
<dbReference type="Pfam" id="PF02129">
    <property type="entry name" value="Peptidase_S15"/>
    <property type="match status" value="1"/>
</dbReference>
<dbReference type="AlphaFoldDB" id="A0A9E7R452"/>
<keyword evidence="1 3" id="KW-0378">Hydrolase</keyword>
<dbReference type="GO" id="GO:0008239">
    <property type="term" value="F:dipeptidyl-peptidase activity"/>
    <property type="evidence" value="ECO:0007669"/>
    <property type="project" value="InterPro"/>
</dbReference>
<dbReference type="RefSeq" id="WP_260593913.1">
    <property type="nucleotide sequence ID" value="NZ_CP104003.1"/>
</dbReference>
<dbReference type="SUPFAM" id="SSF53474">
    <property type="entry name" value="alpha/beta-Hydrolases"/>
    <property type="match status" value="1"/>
</dbReference>
<proteinExistence type="predicted"/>
<dbReference type="NCBIfam" id="TIGR01409">
    <property type="entry name" value="TAT_signal_seq"/>
    <property type="match status" value="1"/>
</dbReference>
<dbReference type="KEGG" id="ssai:N0B31_01135"/>
<dbReference type="InterPro" id="IPR013736">
    <property type="entry name" value="Xaa-Pro_dipept_C"/>
</dbReference>
<dbReference type="PANTHER" id="PTHR22946:SF9">
    <property type="entry name" value="POLYKETIDE TRANSFERASE AF380"/>
    <property type="match status" value="1"/>
</dbReference>
<dbReference type="InterPro" id="IPR050261">
    <property type="entry name" value="FrsA_esterase"/>
</dbReference>
<sequence length="518" mass="55283">MTDSNTFSRRDVLRGLGVGGAALFAGVDPVLAAVQRDAPHGDGDHSVAVTDPVEVESFDGTTIVATLYEPDVSDPQPAVLTTHGWGGTRADREPLARFYASHGYVVLAYDSRGFGASGGQVDVDGPNEVGDAQALLTWLAGRENVVTDGEDDPRVAMDGFSYGGGIQLNTAAEDDRIDALIPRWAWHDLAYSNAPNGVLKSGWAGPLFVSGRQNGDLDPQFLQLAGPALQSGQPSEELLAYYRERSPVSKMADITTPTLTISGWHDRLFWVNEALANWSGIRENDVDSRLLLYDGGHDFEGAPSTPVQEEYIQESVLAWLDIHLRDGDGASDLPTVSVYREATDSFESADTFPPEGFETETFALGDTVDAGDAPYFLLGNGTEYANPTLSFDFPVETETEVVGVPRLTLPTWGAGGQANVFAAVQTVDTDGNATVLKDQVAAGSVQNDGPLELDLVAVETTLQAGETLRVTVALRDGELVDVPVPGVGSDLFEESETPEYLYVTADGDATLEVPVRRA</sequence>
<dbReference type="GeneID" id="74940983"/>
<dbReference type="InterPro" id="IPR006311">
    <property type="entry name" value="TAT_signal"/>
</dbReference>
<feature type="domain" description="Xaa-Pro dipeptidyl-peptidase C-terminal" evidence="2">
    <location>
        <begin position="317"/>
        <end position="512"/>
    </location>
</feature>
<keyword evidence="4" id="KW-1185">Reference proteome</keyword>
<dbReference type="SUPFAM" id="SSF49785">
    <property type="entry name" value="Galactose-binding domain-like"/>
    <property type="match status" value="1"/>
</dbReference>
<evidence type="ECO:0000313" key="3">
    <source>
        <dbReference type="EMBL" id="UWM54894.1"/>
    </source>
</evidence>
<reference evidence="3" key="1">
    <citation type="submission" date="2022-09" db="EMBL/GenBank/DDBJ databases">
        <title>Diverse halophilic archaea isolated from saline environments.</title>
        <authorList>
            <person name="Cui H.-L."/>
        </authorList>
    </citation>
    <scope>NUCLEOTIDE SEQUENCE</scope>
    <source>
        <strain evidence="3">ZS-35-S2</strain>
    </source>
</reference>
<dbReference type="PANTHER" id="PTHR22946">
    <property type="entry name" value="DIENELACTONE HYDROLASE DOMAIN-CONTAINING PROTEIN-RELATED"/>
    <property type="match status" value="1"/>
</dbReference>
<gene>
    <name evidence="3" type="ORF">N0B31_01135</name>
</gene>
<evidence type="ECO:0000256" key="1">
    <source>
        <dbReference type="ARBA" id="ARBA00022801"/>
    </source>
</evidence>
<dbReference type="SMART" id="SM00939">
    <property type="entry name" value="PepX_C"/>
    <property type="match status" value="1"/>
</dbReference>
<dbReference type="Proteomes" id="UP001057580">
    <property type="component" value="Chromosome"/>
</dbReference>
<dbReference type="InterPro" id="IPR008979">
    <property type="entry name" value="Galactose-bd-like_sf"/>
</dbReference>
<dbReference type="InterPro" id="IPR000383">
    <property type="entry name" value="Xaa-Pro-like_dom"/>
</dbReference>